<accession>A0A0B7BES9</accession>
<reference evidence="1" key="1">
    <citation type="submission" date="2014-12" db="EMBL/GenBank/DDBJ databases">
        <title>Insight into the proteome of Arion vulgaris.</title>
        <authorList>
            <person name="Aradska J."/>
            <person name="Bulat T."/>
            <person name="Smidak R."/>
            <person name="Sarate P."/>
            <person name="Gangsoo J."/>
            <person name="Sialana F."/>
            <person name="Bilban M."/>
            <person name="Lubec G."/>
        </authorList>
    </citation>
    <scope>NUCLEOTIDE SEQUENCE</scope>
    <source>
        <tissue evidence="1">Skin</tissue>
    </source>
</reference>
<dbReference type="AlphaFoldDB" id="A0A0B7BES9"/>
<proteinExistence type="predicted"/>
<protein>
    <submittedName>
        <fullName evidence="1">Uncharacterized protein</fullName>
    </submittedName>
</protein>
<evidence type="ECO:0000313" key="1">
    <source>
        <dbReference type="EMBL" id="CEK91463.1"/>
    </source>
</evidence>
<name>A0A0B7BES9_9EUPU</name>
<gene>
    <name evidence="1" type="primary">ORF183089</name>
</gene>
<sequence length="73" mass="8530">MIVEMPDNTKPMQMHIFLDLLVSKTDINLLPMAAQIKDPIIRNKFVREASKPVSCTENFKRLLKKEGRYIIRT</sequence>
<dbReference type="EMBL" id="HACG01044598">
    <property type="protein sequence ID" value="CEK91463.1"/>
    <property type="molecule type" value="Transcribed_RNA"/>
</dbReference>
<organism evidence="1">
    <name type="scientific">Arion vulgaris</name>
    <dbReference type="NCBI Taxonomy" id="1028688"/>
    <lineage>
        <taxon>Eukaryota</taxon>
        <taxon>Metazoa</taxon>
        <taxon>Spiralia</taxon>
        <taxon>Lophotrochozoa</taxon>
        <taxon>Mollusca</taxon>
        <taxon>Gastropoda</taxon>
        <taxon>Heterobranchia</taxon>
        <taxon>Euthyneura</taxon>
        <taxon>Panpulmonata</taxon>
        <taxon>Eupulmonata</taxon>
        <taxon>Stylommatophora</taxon>
        <taxon>Helicina</taxon>
        <taxon>Arionoidea</taxon>
        <taxon>Arionidae</taxon>
        <taxon>Arion</taxon>
    </lineage>
</organism>